<dbReference type="NCBIfam" id="TIGR01643">
    <property type="entry name" value="YD_repeat_2x"/>
    <property type="match status" value="1"/>
</dbReference>
<dbReference type="InterPro" id="IPR003587">
    <property type="entry name" value="Hint_dom_N"/>
</dbReference>
<dbReference type="NCBIfam" id="TIGR03696">
    <property type="entry name" value="Rhs_assc_core"/>
    <property type="match status" value="1"/>
</dbReference>
<dbReference type="InterPro" id="IPR022385">
    <property type="entry name" value="Rhs_assc_core"/>
</dbReference>
<evidence type="ECO:0000259" key="3">
    <source>
        <dbReference type="SMART" id="SM00306"/>
    </source>
</evidence>
<keyword evidence="1" id="KW-0677">Repeat</keyword>
<dbReference type="OrthoDB" id="582519at2"/>
<dbReference type="SMART" id="SM00306">
    <property type="entry name" value="HintN"/>
    <property type="match status" value="1"/>
</dbReference>
<dbReference type="InterPro" id="IPR056823">
    <property type="entry name" value="TEN-like_YD-shell"/>
</dbReference>
<dbReference type="SUPFAM" id="SSF51294">
    <property type="entry name" value="Hedgehog/intein (Hint) domain"/>
    <property type="match status" value="1"/>
</dbReference>
<evidence type="ECO:0000313" key="5">
    <source>
        <dbReference type="Proteomes" id="UP000309128"/>
    </source>
</evidence>
<proteinExistence type="predicted"/>
<evidence type="ECO:0000256" key="1">
    <source>
        <dbReference type="ARBA" id="ARBA00022737"/>
    </source>
</evidence>
<dbReference type="Gene3D" id="2.170.16.10">
    <property type="entry name" value="Hedgehog/Intein (Hint) domain"/>
    <property type="match status" value="1"/>
</dbReference>
<dbReference type="InterPro" id="IPR006141">
    <property type="entry name" value="Intein_N"/>
</dbReference>
<protein>
    <recommendedName>
        <fullName evidence="3">Hint domain-containing protein</fullName>
    </recommendedName>
</protein>
<accession>A0A5S4FBD7</accession>
<gene>
    <name evidence="4" type="ORF">ETD86_29320</name>
</gene>
<dbReference type="GO" id="GO:0016539">
    <property type="term" value="P:intein-mediated protein splicing"/>
    <property type="evidence" value="ECO:0007669"/>
    <property type="project" value="InterPro"/>
</dbReference>
<evidence type="ECO:0000313" key="4">
    <source>
        <dbReference type="EMBL" id="TMR14131.1"/>
    </source>
</evidence>
<feature type="coiled-coil region" evidence="2">
    <location>
        <begin position="551"/>
        <end position="578"/>
    </location>
</feature>
<dbReference type="InterPro" id="IPR050708">
    <property type="entry name" value="T6SS_VgrG/RHS"/>
</dbReference>
<organism evidence="4 5">
    <name type="scientific">Nonomuraea turkmeniaca</name>
    <dbReference type="NCBI Taxonomy" id="103838"/>
    <lineage>
        <taxon>Bacteria</taxon>
        <taxon>Bacillati</taxon>
        <taxon>Actinomycetota</taxon>
        <taxon>Actinomycetes</taxon>
        <taxon>Streptosporangiales</taxon>
        <taxon>Streptosporangiaceae</taxon>
        <taxon>Nonomuraea</taxon>
    </lineage>
</organism>
<dbReference type="Pfam" id="PF07591">
    <property type="entry name" value="PT-HINT"/>
    <property type="match status" value="1"/>
</dbReference>
<dbReference type="RefSeq" id="WP_138669455.1">
    <property type="nucleotide sequence ID" value="NZ_VCKY01000113.1"/>
</dbReference>
<dbReference type="AlphaFoldDB" id="A0A5S4FBD7"/>
<dbReference type="CDD" id="cd00081">
    <property type="entry name" value="Hint"/>
    <property type="match status" value="1"/>
</dbReference>
<dbReference type="InterPro" id="IPR036844">
    <property type="entry name" value="Hint_dom_sf"/>
</dbReference>
<dbReference type="PANTHER" id="PTHR32305">
    <property type="match status" value="1"/>
</dbReference>
<keyword evidence="5" id="KW-1185">Reference proteome</keyword>
<reference evidence="4 5" key="1">
    <citation type="submission" date="2019-05" db="EMBL/GenBank/DDBJ databases">
        <title>Draft genome sequence of Nonomuraea turkmeniaca DSM 43926.</title>
        <authorList>
            <person name="Saricaoglu S."/>
            <person name="Isik K."/>
        </authorList>
    </citation>
    <scope>NUCLEOTIDE SEQUENCE [LARGE SCALE GENOMIC DNA]</scope>
    <source>
        <strain evidence="4 5">DSM 43926</strain>
    </source>
</reference>
<name>A0A5S4FBD7_9ACTN</name>
<dbReference type="PROSITE" id="PS50817">
    <property type="entry name" value="INTEIN_N_TER"/>
    <property type="match status" value="1"/>
</dbReference>
<dbReference type="EMBL" id="VCKY01000113">
    <property type="protein sequence ID" value="TMR14131.1"/>
    <property type="molecule type" value="Genomic_DNA"/>
</dbReference>
<dbReference type="Gene3D" id="2.180.10.10">
    <property type="entry name" value="RHS repeat-associated core"/>
    <property type="match status" value="1"/>
</dbReference>
<sequence length="940" mass="101019">MRTFTYDWAGRRTAATDPDTGSSSYGYDAAGRPIWSVDGNGSKVSTVYDDLGRRTSQWHGEPLTGTKLAEWTYDTIAKGHPTAATRHVGSNAYVDAVTAYDSSYRATNTKLTIPAAEGALAGEYEFAASYDVAGNLLTQTMPGKGDLAGETLTYSYTDLGLAKDLTSDYGSGSTYVKETVYSATARLNERAYGANSQVKRTFTWDEATGWLNRLTTTSGSQLAQDDTFTYNKDGQITRIQDTPGGQSECFGYDGLTRLTSAYTTGAATCTAADNQGPDPYNQSFAYDAVGNLQSITDNGVTATYGYPAPGSSAVRPNAVTAISRPGRTDTYGYDNAGQLVARTVGGKQAAFTWNPLGQMDKAVVDGAETSMVYDTDGERLIRRDPDGSSTLYLGVMEIRATGGVAKATRYYTGSDGAVVALRNSAGVQWMASGLHGSTQLAIDEATGQISRERYLPYGQRRGSDDLPFTDRGFLGKTEDDSTGLDYLSARYYDPAIGKFVSTDPLLDLSKPQWTNPYSYGGNNPIGASDPTGLKVIDDAGPSDPCAKPKSVACKAKRKQEAEAALRAAQAEVDRQLRLLIDAVLAIAKIAADELGITAGIQCFSTGNLGACGETALNILGSLAGGLAGKLAVKYGLPWKWKKAYELGKRVWKHAGDAISAFKNWLAAKDRLKLASKKVQEATEALNAACPISRPKSSFVPGTAVVMADGTYKPIEEVDVGDRVLATDPETGQVRAEPVTAVITSKGVKNLVRITVDTDGERGEATGTIIATATHRFWLVEPRAWVEASALAPGVQLRTSGGQSQEILAIARWTAGEQRVHNLTVARTHTYHVRTGATDVLVHNDNNPLDESCRVVRDERNWIPWKEYVAEVIKQIRNKHRGGQGYESGRHGAGFSASATELQEFVRANPHLLPEIKQALLDKVKEWRAKARGTDHRGGRS</sequence>
<dbReference type="InterPro" id="IPR006530">
    <property type="entry name" value="YD"/>
</dbReference>
<comment type="caution">
    <text evidence="4">The sequence shown here is derived from an EMBL/GenBank/DDBJ whole genome shotgun (WGS) entry which is preliminary data.</text>
</comment>
<evidence type="ECO:0000256" key="2">
    <source>
        <dbReference type="SAM" id="Coils"/>
    </source>
</evidence>
<dbReference type="Pfam" id="PF25023">
    <property type="entry name" value="TEN_YD-shell"/>
    <property type="match status" value="1"/>
</dbReference>
<dbReference type="Proteomes" id="UP000309128">
    <property type="component" value="Unassembled WGS sequence"/>
</dbReference>
<feature type="domain" description="Hint" evidence="3">
    <location>
        <begin position="695"/>
        <end position="800"/>
    </location>
</feature>
<dbReference type="PANTHER" id="PTHR32305:SF17">
    <property type="entry name" value="TRNA NUCLEASE WAPA"/>
    <property type="match status" value="1"/>
</dbReference>
<keyword evidence="2" id="KW-0175">Coiled coil</keyword>